<dbReference type="Proteomes" id="UP000499080">
    <property type="component" value="Unassembled WGS sequence"/>
</dbReference>
<dbReference type="OrthoDB" id="10600200at2759"/>
<protein>
    <submittedName>
        <fullName evidence="1">Uncharacterized protein</fullName>
    </submittedName>
</protein>
<gene>
    <name evidence="1" type="ORF">AVEN_155099_1</name>
</gene>
<proteinExistence type="predicted"/>
<sequence length="183" mass="21154">MNRKKRKKFHHEDISLTHKSLLIQMIRKFEVTYTTNTSYAETTTLRPPPPRKIPTIFVYLTQAFPSRSAIYSHQSLARRTSTKISTSQNRENNGHVSGASLIVERRKVKNKKGVIKKEKKTGGGWKKIRGWEDTRMKKVGLLFLRISIHFFEGESLLGKLMSLLLPHAQITYNPCKENALKDF</sequence>
<name>A0A4Y2A7L0_ARAVE</name>
<evidence type="ECO:0000313" key="1">
    <source>
        <dbReference type="EMBL" id="GBL75822.1"/>
    </source>
</evidence>
<organism evidence="1 2">
    <name type="scientific">Araneus ventricosus</name>
    <name type="common">Orbweaver spider</name>
    <name type="synonym">Epeira ventricosa</name>
    <dbReference type="NCBI Taxonomy" id="182803"/>
    <lineage>
        <taxon>Eukaryota</taxon>
        <taxon>Metazoa</taxon>
        <taxon>Ecdysozoa</taxon>
        <taxon>Arthropoda</taxon>
        <taxon>Chelicerata</taxon>
        <taxon>Arachnida</taxon>
        <taxon>Araneae</taxon>
        <taxon>Araneomorphae</taxon>
        <taxon>Entelegynae</taxon>
        <taxon>Araneoidea</taxon>
        <taxon>Araneidae</taxon>
        <taxon>Araneus</taxon>
    </lineage>
</organism>
<keyword evidence="2" id="KW-1185">Reference proteome</keyword>
<comment type="caution">
    <text evidence="1">The sequence shown here is derived from an EMBL/GenBank/DDBJ whole genome shotgun (WGS) entry which is preliminary data.</text>
</comment>
<dbReference type="AlphaFoldDB" id="A0A4Y2A7L0"/>
<evidence type="ECO:0000313" key="2">
    <source>
        <dbReference type="Proteomes" id="UP000499080"/>
    </source>
</evidence>
<dbReference type="EMBL" id="BGPR01000008">
    <property type="protein sequence ID" value="GBL75822.1"/>
    <property type="molecule type" value="Genomic_DNA"/>
</dbReference>
<accession>A0A4Y2A7L0</accession>
<reference evidence="1 2" key="1">
    <citation type="journal article" date="2019" name="Sci. Rep.">
        <title>Orb-weaving spider Araneus ventricosus genome elucidates the spidroin gene catalogue.</title>
        <authorList>
            <person name="Kono N."/>
            <person name="Nakamura H."/>
            <person name="Ohtoshi R."/>
            <person name="Moran D.A.P."/>
            <person name="Shinohara A."/>
            <person name="Yoshida Y."/>
            <person name="Fujiwara M."/>
            <person name="Mori M."/>
            <person name="Tomita M."/>
            <person name="Arakawa K."/>
        </authorList>
    </citation>
    <scope>NUCLEOTIDE SEQUENCE [LARGE SCALE GENOMIC DNA]</scope>
</reference>